<dbReference type="HAMAP" id="MF_00834">
    <property type="entry name" value="BioA"/>
    <property type="match status" value="1"/>
</dbReference>
<comment type="subunit">
    <text evidence="9">Homodimer.</text>
</comment>
<dbReference type="InterPro" id="IPR015424">
    <property type="entry name" value="PyrdxlP-dep_Trfase"/>
</dbReference>
<dbReference type="CDD" id="cd00610">
    <property type="entry name" value="OAT_like"/>
    <property type="match status" value="1"/>
</dbReference>
<comment type="pathway">
    <text evidence="2 9">Cofactor biosynthesis; biotin biosynthesis; 7,8-diaminononanoate from 8-amino-7-oxononanoate (SAM route): step 1/1.</text>
</comment>
<dbReference type="AlphaFoldDB" id="A0AAU7LRA4"/>
<feature type="binding site" evidence="9">
    <location>
        <position position="62"/>
    </location>
    <ligand>
        <name>substrate</name>
    </ligand>
</feature>
<feature type="binding site" evidence="9">
    <location>
        <position position="261"/>
    </location>
    <ligand>
        <name>pyridoxal 5'-phosphate</name>
        <dbReference type="ChEBI" id="CHEBI:597326"/>
    </ligand>
</feature>
<dbReference type="GO" id="GO:0009102">
    <property type="term" value="P:biotin biosynthetic process"/>
    <property type="evidence" value="ECO:0007669"/>
    <property type="project" value="UniProtKB-UniRule"/>
</dbReference>
<evidence type="ECO:0000256" key="7">
    <source>
        <dbReference type="ARBA" id="ARBA00022898"/>
    </source>
</evidence>
<evidence type="ECO:0000313" key="10">
    <source>
        <dbReference type="EMBL" id="XBP70159.1"/>
    </source>
</evidence>
<keyword evidence="5 9" id="KW-0949">S-adenosyl-L-methionine</keyword>
<dbReference type="RefSeq" id="WP_349279305.1">
    <property type="nucleotide sequence ID" value="NZ_CBCSCU010000075.1"/>
</dbReference>
<keyword evidence="6 9" id="KW-0093">Biotin biosynthesis</keyword>
<dbReference type="PANTHER" id="PTHR42684">
    <property type="entry name" value="ADENOSYLMETHIONINE-8-AMINO-7-OXONONANOATE AMINOTRANSFERASE"/>
    <property type="match status" value="1"/>
</dbReference>
<comment type="function">
    <text evidence="9">Catalyzes the transfer of the alpha-amino group from S-adenosyl-L-methionine (SAM) to 7-keto-8-aminopelargonic acid (KAPA) to form 7,8-diaminopelargonic acid (DAPA). It is the only aminotransferase known to utilize SAM as an amino donor.</text>
</comment>
<feature type="binding site" evidence="9">
    <location>
        <begin position="122"/>
        <end position="123"/>
    </location>
    <ligand>
        <name>pyridoxal 5'-phosphate</name>
        <dbReference type="ChEBI" id="CHEBI:597326"/>
    </ligand>
</feature>
<feature type="binding site" evidence="9">
    <location>
        <position position="418"/>
    </location>
    <ligand>
        <name>substrate</name>
    </ligand>
</feature>
<dbReference type="GO" id="GO:0004015">
    <property type="term" value="F:adenosylmethionine-8-amino-7-oxononanoate transaminase activity"/>
    <property type="evidence" value="ECO:0007669"/>
    <property type="project" value="UniProtKB-UniRule"/>
</dbReference>
<keyword evidence="7 9" id="KW-0663">Pyridoxal phosphate</keyword>
<dbReference type="GO" id="GO:0030170">
    <property type="term" value="F:pyridoxal phosphate binding"/>
    <property type="evidence" value="ECO:0007669"/>
    <property type="project" value="UniProtKB-UniRule"/>
</dbReference>
<comment type="cofactor">
    <cofactor evidence="1 9">
        <name>pyridoxal 5'-phosphate</name>
        <dbReference type="ChEBI" id="CHEBI:597326"/>
    </cofactor>
</comment>
<dbReference type="SUPFAM" id="SSF53383">
    <property type="entry name" value="PLP-dependent transferases"/>
    <property type="match status" value="1"/>
</dbReference>
<dbReference type="Gene3D" id="3.40.640.10">
    <property type="entry name" value="Type I PLP-dependent aspartate aminotransferase-like (Major domain)"/>
    <property type="match status" value="1"/>
</dbReference>
<feature type="modified residue" description="N6-(pyridoxal phosphate)lysine" evidence="9">
    <location>
        <position position="296"/>
    </location>
</feature>
<reference evidence="10" key="1">
    <citation type="submission" date="2024-05" db="EMBL/GenBank/DDBJ databases">
        <authorList>
            <person name="Bunk B."/>
            <person name="Swiderski J."/>
            <person name="Sproer C."/>
            <person name="Thiel V."/>
        </authorList>
    </citation>
    <scope>NUCLEOTIDE SEQUENCE</scope>
    <source>
        <strain evidence="10">DSM 17735</strain>
    </source>
</reference>
<organism evidence="10">
    <name type="scientific">Polaromonas hydrogenivorans</name>
    <dbReference type="NCBI Taxonomy" id="335476"/>
    <lineage>
        <taxon>Bacteria</taxon>
        <taxon>Pseudomonadati</taxon>
        <taxon>Pseudomonadota</taxon>
        <taxon>Betaproteobacteria</taxon>
        <taxon>Burkholderiales</taxon>
        <taxon>Comamonadaceae</taxon>
        <taxon>Polaromonas</taxon>
    </lineage>
</organism>
<dbReference type="EMBL" id="CP157675">
    <property type="protein sequence ID" value="XBP70159.1"/>
    <property type="molecule type" value="Genomic_DNA"/>
</dbReference>
<feature type="binding site" evidence="9">
    <location>
        <position position="155"/>
    </location>
    <ligand>
        <name>substrate</name>
    </ligand>
</feature>
<dbReference type="EC" id="2.6.1.62" evidence="9"/>
<feature type="site" description="Participates in the substrate recognition with KAPA and in a stacking interaction with the adenine ring of SAM" evidence="9">
    <location>
        <position position="25"/>
    </location>
</feature>
<keyword evidence="9" id="KW-0963">Cytoplasm</keyword>
<dbReference type="Gene3D" id="3.90.1150.10">
    <property type="entry name" value="Aspartate Aminotransferase, domain 1"/>
    <property type="match status" value="1"/>
</dbReference>
<keyword evidence="3 9" id="KW-0032">Aminotransferase</keyword>
<keyword evidence="4 9" id="KW-0808">Transferase</keyword>
<dbReference type="Pfam" id="PF00202">
    <property type="entry name" value="Aminotran_3"/>
    <property type="match status" value="1"/>
</dbReference>
<dbReference type="GO" id="GO:0005737">
    <property type="term" value="C:cytoplasm"/>
    <property type="evidence" value="ECO:0007669"/>
    <property type="project" value="UniProtKB-SubCell"/>
</dbReference>
<evidence type="ECO:0000256" key="4">
    <source>
        <dbReference type="ARBA" id="ARBA00022679"/>
    </source>
</evidence>
<evidence type="ECO:0000256" key="5">
    <source>
        <dbReference type="ARBA" id="ARBA00022691"/>
    </source>
</evidence>
<dbReference type="InterPro" id="IPR015422">
    <property type="entry name" value="PyrdxlP-dep_Trfase_small"/>
</dbReference>
<feature type="binding site" evidence="9">
    <location>
        <position position="296"/>
    </location>
    <ligand>
        <name>substrate</name>
    </ligand>
</feature>
<evidence type="ECO:0000256" key="3">
    <source>
        <dbReference type="ARBA" id="ARBA00022576"/>
    </source>
</evidence>
<name>A0AAU7LRA4_9BURK</name>
<feature type="binding site" evidence="9">
    <location>
        <position position="330"/>
    </location>
    <ligand>
        <name>substrate</name>
    </ligand>
</feature>
<evidence type="ECO:0000256" key="9">
    <source>
        <dbReference type="HAMAP-Rule" id="MF_00834"/>
    </source>
</evidence>
<comment type="catalytic activity">
    <reaction evidence="8 9">
        <text>(8S)-8-amino-7-oxononanoate + S-adenosyl-L-methionine = S-adenosyl-4-methylsulfanyl-2-oxobutanoate + (7R,8S)-7,8-diammoniononanoate</text>
        <dbReference type="Rhea" id="RHEA:16861"/>
        <dbReference type="ChEBI" id="CHEBI:16490"/>
        <dbReference type="ChEBI" id="CHEBI:59789"/>
        <dbReference type="ChEBI" id="CHEBI:149468"/>
        <dbReference type="ChEBI" id="CHEBI:149469"/>
        <dbReference type="EC" id="2.6.1.62"/>
    </reaction>
</comment>
<dbReference type="NCBIfam" id="TIGR00508">
    <property type="entry name" value="bioA"/>
    <property type="match status" value="1"/>
</dbReference>
<evidence type="ECO:0000256" key="6">
    <source>
        <dbReference type="ARBA" id="ARBA00022756"/>
    </source>
</evidence>
<gene>
    <name evidence="9 10" type="primary">bioA</name>
    <name evidence="10" type="ORF">ABLV49_20200</name>
</gene>
<dbReference type="InterPro" id="IPR015421">
    <property type="entry name" value="PyrdxlP-dep_Trfase_major"/>
</dbReference>
<evidence type="ECO:0000256" key="8">
    <source>
        <dbReference type="ARBA" id="ARBA00048449"/>
    </source>
</evidence>
<evidence type="ECO:0000256" key="2">
    <source>
        <dbReference type="ARBA" id="ARBA00005063"/>
    </source>
</evidence>
<dbReference type="PANTHER" id="PTHR42684:SF17">
    <property type="entry name" value="ADENOSYLMETHIONINE-8-AMINO-7-OXONONANOATE AMINOTRANSFERASE"/>
    <property type="match status" value="1"/>
</dbReference>
<dbReference type="InterPro" id="IPR005814">
    <property type="entry name" value="Aminotrans_3"/>
</dbReference>
<protein>
    <recommendedName>
        <fullName evidence="9">Adenosylmethionine-8-amino-7-oxononanoate aminotransferase</fullName>
        <ecNumber evidence="9">2.6.1.62</ecNumber>
    </recommendedName>
    <alternativeName>
        <fullName evidence="9">7,8-diamino-pelargonic acid aminotransferase</fullName>
        <shortName evidence="9">DAPA AT</shortName>
        <shortName evidence="9">DAPA aminotransferase</shortName>
    </alternativeName>
    <alternativeName>
        <fullName evidence="9">7,8-diaminononanoate synthase</fullName>
        <shortName evidence="9">DANS</shortName>
    </alternativeName>
    <alternativeName>
        <fullName evidence="9">Diaminopelargonic acid synthase</fullName>
    </alternativeName>
</protein>
<proteinExistence type="inferred from homology"/>
<comment type="similarity">
    <text evidence="9">Belongs to the class-III pyridoxal-phosphate-dependent aminotransferase family. BioA subfamily.</text>
</comment>
<comment type="subcellular location">
    <subcellularLocation>
        <location evidence="9">Cytoplasm</location>
    </subcellularLocation>
</comment>
<dbReference type="InterPro" id="IPR005815">
    <property type="entry name" value="BioA"/>
</dbReference>
<accession>A0AAU7LRA4</accession>
<sequence length="468" mass="51422">MSHSTPVSPPQDLASRSVRAIWHPCTQMQRAMAVPPLAIVRGEGAWLFDDTGRRYFDTSSSWWVNLFGHADARINAALKEQLDTLPHVMLAGCTHAPAVELAERLSALTGGVLGHCFFASDGASAVEIALKMSFHHWRNRGRSTKREFVCLRQGYHGETLGALAVTDVAVFRDAYDPLLMRSHQVMSPDARQALPGESAADVALRAAAELQALLEERHEHIAALILEPLVQGATGMAMHDPAYLRAARALCDQYEVTLIADEIAVGCGRTGSFFAFEQAALPGQPPIWPDLVCLSKGISGGYLPLSLVLSRDSIYEAFLDDDVARGFLHSHSYTGNALACRAALAVLDRFEHDGVLQRNRAQAALLTAALAPLHTDARIEHFRQIGMIWAFDVREPFAGFRFAERFHLAGRERELLIRPIGRTVYLMPPYLLDEGLCAWLAGRVLATLDDVLNQRPDDADRLPEPPTA</sequence>
<evidence type="ECO:0000256" key="1">
    <source>
        <dbReference type="ARBA" id="ARBA00001933"/>
    </source>
</evidence>
<feature type="binding site" evidence="9">
    <location>
        <begin position="331"/>
        <end position="332"/>
    </location>
    <ligand>
        <name>pyridoxal 5'-phosphate</name>
        <dbReference type="ChEBI" id="CHEBI:597326"/>
    </ligand>
</feature>